<evidence type="ECO:0000256" key="2">
    <source>
        <dbReference type="SAM" id="Phobius"/>
    </source>
</evidence>
<dbReference type="OrthoDB" id="3967140at2"/>
<name>A0A1C4VPZ1_9ACTN</name>
<dbReference type="Proteomes" id="UP000199504">
    <property type="component" value="Unassembled WGS sequence"/>
</dbReference>
<dbReference type="STRING" id="262898.GA0070564_1011354"/>
<evidence type="ECO:0000256" key="1">
    <source>
        <dbReference type="SAM" id="MobiDB-lite"/>
    </source>
</evidence>
<feature type="chain" id="PRO_5008706145" description="LPXTG-motif cell wall anchor domain-containing protein" evidence="3">
    <location>
        <begin position="30"/>
        <end position="536"/>
    </location>
</feature>
<gene>
    <name evidence="4" type="ORF">GA0070564_1011354</name>
</gene>
<keyword evidence="2" id="KW-0812">Transmembrane</keyword>
<reference evidence="5" key="1">
    <citation type="submission" date="2016-06" db="EMBL/GenBank/DDBJ databases">
        <authorList>
            <person name="Varghese N."/>
            <person name="Submissions Spin"/>
        </authorList>
    </citation>
    <scope>NUCLEOTIDE SEQUENCE [LARGE SCALE GENOMIC DNA]</scope>
    <source>
        <strain evidence="5">DSM 44830</strain>
    </source>
</reference>
<feature type="compositionally biased region" description="Gly residues" evidence="1">
    <location>
        <begin position="490"/>
        <end position="499"/>
    </location>
</feature>
<dbReference type="RefSeq" id="WP_091603939.1">
    <property type="nucleotide sequence ID" value="NZ_FMCX01000001.1"/>
</dbReference>
<keyword evidence="2" id="KW-0472">Membrane</keyword>
<feature type="region of interest" description="Disordered" evidence="1">
    <location>
        <begin position="469"/>
        <end position="499"/>
    </location>
</feature>
<sequence>MHPHPNRRWLAGLVVAGGLVAASALPAAAAPAPAPIPNLLAQDVKLYANDVVLAPGGPGKDVELYALTEGLTEYTVKVDSSAVAGFAELGKPYPDEASCTTAGAILTCTIKNSDDPDAGLFSLPVSAPATAKVGQRGDLAFTVTAPGAGTATFRSTVTVGEGVDLAAGKDVNLKGAPGATVAAPLTLTNAGDRAVDGAVLLVFAGYNFAPSQRYQNCEYAAEGPLDNTFACTFDGKVAPGETRTVDSSFSFTVPPDAPAPNSDFGFFAWLTKADWQELRDGFGVFGNAQAKGATGTLKLETPRTAQANPQTDTDLDNNAAGLTIEVTGKQAADVAAVGATGKGVLRSTVQTTVGFLNRGPAAVNVSGDNALWVLAKVTVPVGATAVQVPDECFPADKGGSGDGETVTGKSAYYCFSPEVVGRDAKAEFRFGFRIDKAGPLTGAVELATGFDEMFQGDLNPANDKASIVLNPAPAASPTPSTGGTAAPSDGAGGGQGGGLPVTGTPAGLIAGIGGLLLVAGAAGYLVAKRRRTRFVA</sequence>
<dbReference type="InterPro" id="IPR006311">
    <property type="entry name" value="TAT_signal"/>
</dbReference>
<evidence type="ECO:0008006" key="6">
    <source>
        <dbReference type="Google" id="ProtNLM"/>
    </source>
</evidence>
<keyword evidence="2" id="KW-1133">Transmembrane helix</keyword>
<protein>
    <recommendedName>
        <fullName evidence="6">LPXTG-motif cell wall anchor domain-containing protein</fullName>
    </recommendedName>
</protein>
<evidence type="ECO:0000256" key="3">
    <source>
        <dbReference type="SAM" id="SignalP"/>
    </source>
</evidence>
<accession>A0A1C4VPZ1</accession>
<feature type="transmembrane region" description="Helical" evidence="2">
    <location>
        <begin position="508"/>
        <end position="527"/>
    </location>
</feature>
<proteinExistence type="predicted"/>
<feature type="signal peptide" evidence="3">
    <location>
        <begin position="1"/>
        <end position="29"/>
    </location>
</feature>
<organism evidence="4 5">
    <name type="scientific">Micromonospora mirobrigensis</name>
    <dbReference type="NCBI Taxonomy" id="262898"/>
    <lineage>
        <taxon>Bacteria</taxon>
        <taxon>Bacillati</taxon>
        <taxon>Actinomycetota</taxon>
        <taxon>Actinomycetes</taxon>
        <taxon>Micromonosporales</taxon>
        <taxon>Micromonosporaceae</taxon>
        <taxon>Micromonospora</taxon>
    </lineage>
</organism>
<evidence type="ECO:0000313" key="4">
    <source>
        <dbReference type="EMBL" id="SCE85875.1"/>
    </source>
</evidence>
<dbReference type="EMBL" id="FMCX01000001">
    <property type="protein sequence ID" value="SCE85875.1"/>
    <property type="molecule type" value="Genomic_DNA"/>
</dbReference>
<feature type="compositionally biased region" description="Low complexity" evidence="1">
    <location>
        <begin position="471"/>
        <end position="488"/>
    </location>
</feature>
<dbReference type="PROSITE" id="PS51318">
    <property type="entry name" value="TAT"/>
    <property type="match status" value="1"/>
</dbReference>
<keyword evidence="3" id="KW-0732">Signal</keyword>
<keyword evidence="5" id="KW-1185">Reference proteome</keyword>
<evidence type="ECO:0000313" key="5">
    <source>
        <dbReference type="Proteomes" id="UP000199504"/>
    </source>
</evidence>
<dbReference type="AlphaFoldDB" id="A0A1C4VPZ1"/>